<dbReference type="InParanoid" id="G4ZIC9"/>
<feature type="region of interest" description="Disordered" evidence="1">
    <location>
        <begin position="42"/>
        <end position="72"/>
    </location>
</feature>
<dbReference type="GeneID" id="20641985"/>
<sequence length="366" mass="40170">MNISDLLDSCQAASNPQPDAAIPGPHLADAATTLAAASIQTGSKSQVAASRQQKTRSSRVRPQRKPTTGSKRKLKTYLNATQKADREAHAAFESRVFNLTLDINEQLIRLLEERRDLHATQLMVARQHFENGIYRVMERYMRVFGALSRRRTCNELTEFLAHVDPCMLGPDMNAKGGLPFFVWQWGCYNNRFHHWQFKDISTRIVTFIEDDDVEVDSELNTTSSIGPGPGGCVVETVGEFTGSPTRAMVAAMLPNLLSDGGFTALLTLQTMHFPARIFVYFDARGNIVKHVLEADAFAALHAIVEANPGRDTSSAPNERFAELPVVSTAALEPTSDETGVSSGAFTDGGSQASSTGKRYDVDYILN</sequence>
<protein>
    <submittedName>
        <fullName evidence="2">Uncharacterized protein</fullName>
    </submittedName>
</protein>
<reference evidence="2 3" key="1">
    <citation type="journal article" date="2006" name="Science">
        <title>Phytophthora genome sequences uncover evolutionary origins and mechanisms of pathogenesis.</title>
        <authorList>
            <person name="Tyler B.M."/>
            <person name="Tripathy S."/>
            <person name="Zhang X."/>
            <person name="Dehal P."/>
            <person name="Jiang R.H."/>
            <person name="Aerts A."/>
            <person name="Arredondo F.D."/>
            <person name="Baxter L."/>
            <person name="Bensasson D."/>
            <person name="Beynon J.L."/>
            <person name="Chapman J."/>
            <person name="Damasceno C.M."/>
            <person name="Dorrance A.E."/>
            <person name="Dou D."/>
            <person name="Dickerman A.W."/>
            <person name="Dubchak I.L."/>
            <person name="Garbelotto M."/>
            <person name="Gijzen M."/>
            <person name="Gordon S.G."/>
            <person name="Govers F."/>
            <person name="Grunwald N.J."/>
            <person name="Huang W."/>
            <person name="Ivors K.L."/>
            <person name="Jones R.W."/>
            <person name="Kamoun S."/>
            <person name="Krampis K."/>
            <person name="Lamour K.H."/>
            <person name="Lee M.K."/>
            <person name="McDonald W.H."/>
            <person name="Medina M."/>
            <person name="Meijer H.J."/>
            <person name="Nordberg E.K."/>
            <person name="Maclean D.J."/>
            <person name="Ospina-Giraldo M.D."/>
            <person name="Morris P.F."/>
            <person name="Phuntumart V."/>
            <person name="Putnam N.H."/>
            <person name="Rash S."/>
            <person name="Rose J.K."/>
            <person name="Sakihama Y."/>
            <person name="Salamov A.A."/>
            <person name="Savidor A."/>
            <person name="Scheuring C.F."/>
            <person name="Smith B.M."/>
            <person name="Sobral B.W."/>
            <person name="Terry A."/>
            <person name="Torto-Alalibo T.A."/>
            <person name="Win J."/>
            <person name="Xu Z."/>
            <person name="Zhang H."/>
            <person name="Grigoriev I.V."/>
            <person name="Rokhsar D.S."/>
            <person name="Boore J.L."/>
        </authorList>
    </citation>
    <scope>NUCLEOTIDE SEQUENCE [LARGE SCALE GENOMIC DNA]</scope>
    <source>
        <strain evidence="2 3">P6497</strain>
    </source>
</reference>
<proteinExistence type="predicted"/>
<dbReference type="EMBL" id="JH159154">
    <property type="protein sequence ID" value="EGZ18765.1"/>
    <property type="molecule type" value="Genomic_DNA"/>
</dbReference>
<organism evidence="2 3">
    <name type="scientific">Phytophthora sojae (strain P6497)</name>
    <name type="common">Soybean stem and root rot agent</name>
    <name type="synonym">Phytophthora megasperma f. sp. glycines</name>
    <dbReference type="NCBI Taxonomy" id="1094619"/>
    <lineage>
        <taxon>Eukaryota</taxon>
        <taxon>Sar</taxon>
        <taxon>Stramenopiles</taxon>
        <taxon>Oomycota</taxon>
        <taxon>Peronosporomycetes</taxon>
        <taxon>Peronosporales</taxon>
        <taxon>Peronosporaceae</taxon>
        <taxon>Phytophthora</taxon>
    </lineage>
</organism>
<gene>
    <name evidence="2" type="ORF">PHYSODRAFT_301288</name>
</gene>
<accession>G4ZIC9</accession>
<feature type="compositionally biased region" description="Polar residues" evidence="1">
    <location>
        <begin position="42"/>
        <end position="52"/>
    </location>
</feature>
<dbReference type="KEGG" id="psoj:PHYSODRAFT_301288"/>
<dbReference type="RefSeq" id="XP_009527823.1">
    <property type="nucleotide sequence ID" value="XM_009529528.1"/>
</dbReference>
<feature type="compositionally biased region" description="Polar residues" evidence="1">
    <location>
        <begin position="336"/>
        <end position="354"/>
    </location>
</feature>
<name>G4ZIC9_PHYSP</name>
<feature type="compositionally biased region" description="Basic residues" evidence="1">
    <location>
        <begin position="53"/>
        <end position="72"/>
    </location>
</feature>
<evidence type="ECO:0000313" key="2">
    <source>
        <dbReference type="EMBL" id="EGZ18765.1"/>
    </source>
</evidence>
<evidence type="ECO:0000313" key="3">
    <source>
        <dbReference type="Proteomes" id="UP000002640"/>
    </source>
</evidence>
<feature type="region of interest" description="Disordered" evidence="1">
    <location>
        <begin position="1"/>
        <end position="22"/>
    </location>
</feature>
<evidence type="ECO:0000256" key="1">
    <source>
        <dbReference type="SAM" id="MobiDB-lite"/>
    </source>
</evidence>
<dbReference type="AlphaFoldDB" id="G4ZIC9"/>
<keyword evidence="3" id="KW-1185">Reference proteome</keyword>
<feature type="region of interest" description="Disordered" evidence="1">
    <location>
        <begin position="331"/>
        <end position="354"/>
    </location>
</feature>
<dbReference type="Proteomes" id="UP000002640">
    <property type="component" value="Unassembled WGS sequence"/>
</dbReference>